<dbReference type="STRING" id="758820.SAMN00777080_2835"/>
<proteinExistence type="predicted"/>
<dbReference type="OrthoDB" id="834994at2"/>
<accession>A0A1W2H5K4</accession>
<protein>
    <submittedName>
        <fullName evidence="1">Uncharacterized protein</fullName>
    </submittedName>
</protein>
<evidence type="ECO:0000313" key="1">
    <source>
        <dbReference type="EMBL" id="SMD44215.1"/>
    </source>
</evidence>
<dbReference type="EMBL" id="LT838813">
    <property type="protein sequence ID" value="SMD44215.1"/>
    <property type="molecule type" value="Genomic_DNA"/>
</dbReference>
<organism evidence="1 2">
    <name type="scientific">Aquiflexum balticum DSM 16537</name>
    <dbReference type="NCBI Taxonomy" id="758820"/>
    <lineage>
        <taxon>Bacteria</taxon>
        <taxon>Pseudomonadati</taxon>
        <taxon>Bacteroidota</taxon>
        <taxon>Cytophagia</taxon>
        <taxon>Cytophagales</taxon>
        <taxon>Cyclobacteriaceae</taxon>
        <taxon>Aquiflexum</taxon>
    </lineage>
</organism>
<name>A0A1W2H5K4_9BACT</name>
<sequence>MRQLFLLFLLISFDAYSQDEQNFYIDELLERIQYVNNPNSNDILCISEIERAKKDIKNGRIVFTQTVGFLFGDIRYESELRKLCKEYGLVFDFDLISDVIYEGQTQGCYGDFMDKVIIERYGIGFKENLHEKADSLFLFRTQSENILVKYWDCDERPRLPKELERTGDYLTTIKVNNLNIVKEKSEFGGWPFFDLGFIIEKDSTISDFYISNFVPQLKENEKFRDDLYKIAVRELKTNYSRWIPGTIKGIPVKTDNNVRIFFAKEE</sequence>
<dbReference type="AlphaFoldDB" id="A0A1W2H5K4"/>
<dbReference type="Proteomes" id="UP000192333">
    <property type="component" value="Chromosome I"/>
</dbReference>
<dbReference type="RefSeq" id="WP_084121021.1">
    <property type="nucleotide sequence ID" value="NZ_LT838813.1"/>
</dbReference>
<reference evidence="2" key="1">
    <citation type="submission" date="2017-04" db="EMBL/GenBank/DDBJ databases">
        <authorList>
            <person name="Varghese N."/>
            <person name="Submissions S."/>
        </authorList>
    </citation>
    <scope>NUCLEOTIDE SEQUENCE [LARGE SCALE GENOMIC DNA]</scope>
    <source>
        <strain evidence="2">DSM 16537</strain>
    </source>
</reference>
<keyword evidence="2" id="KW-1185">Reference proteome</keyword>
<evidence type="ECO:0000313" key="2">
    <source>
        <dbReference type="Proteomes" id="UP000192333"/>
    </source>
</evidence>
<gene>
    <name evidence="1" type="ORF">SAMN00777080_2835</name>
</gene>